<organism evidence="1 2">
    <name type="scientific">Entomophthora muscae</name>
    <dbReference type="NCBI Taxonomy" id="34485"/>
    <lineage>
        <taxon>Eukaryota</taxon>
        <taxon>Fungi</taxon>
        <taxon>Fungi incertae sedis</taxon>
        <taxon>Zoopagomycota</taxon>
        <taxon>Entomophthoromycotina</taxon>
        <taxon>Entomophthoromycetes</taxon>
        <taxon>Entomophthorales</taxon>
        <taxon>Entomophthoraceae</taxon>
        <taxon>Entomophthora</taxon>
    </lineage>
</organism>
<sequence length="597" mass="66585">MKSSPSKPKHSNISKATTSNVVRNTRSTTHEEPTKSSAEGSFKLNAPRKAGYCLPTQSTLHRKAQVKAEKEESALGLSGKGKSPGSGFISRKASNPLPQFKSVPATRPAQKLAQAPQKNPTTSTRLVRKVVPVAKAKTATSARPLKTNSASGIKPTTSTRLIRKDALPAFQKRPTDGAEVLRKSSSLDSEKTLSQDSCAVRKRASLELQDDPTNSAILVDEEASDSRSAKKARLPSDAPSTSGSEDSQSDYDSELSEPSPVKSRDLGPGFIQYFTPAELELYHAYHSANPEERQAMVDRGEVDAAEMERAYQLEHIFDHLPVPGKDFEPPTTETLPEMFLDPALRRIFLEETSRKLTLSYMDHQTFSFETRTRVVEMMALKLHASCWRRDTFLLAVNLLDSVLAKGSVRGTELIIYSMVCILIATKLNERIPMSVDELASTMAEDVPLPKMEKAELNVLNFLNFDVYCIPSHQFLIRIGFYDKFNKHIITQAKYFLEISLYEITLVTELPSKLAAACYALARRILVGPEWTAGHHYYSGYTLDELEPIIETILDVIERIPIDSNISIRYNCTRHQFASHTAFSIFCRDYDVVKGFKK</sequence>
<gene>
    <name evidence="1" type="primary">CLB4_3</name>
    <name evidence="1" type="ORF">DSO57_1023326</name>
</gene>
<evidence type="ECO:0000313" key="2">
    <source>
        <dbReference type="Proteomes" id="UP001165960"/>
    </source>
</evidence>
<name>A0ACC2TE49_9FUNG</name>
<dbReference type="EMBL" id="QTSX02002961">
    <property type="protein sequence ID" value="KAJ9072807.1"/>
    <property type="molecule type" value="Genomic_DNA"/>
</dbReference>
<evidence type="ECO:0000313" key="1">
    <source>
        <dbReference type="EMBL" id="KAJ9072807.1"/>
    </source>
</evidence>
<protein>
    <submittedName>
        <fullName evidence="1">B-type cyclin</fullName>
    </submittedName>
</protein>
<comment type="caution">
    <text evidence="1">The sequence shown here is derived from an EMBL/GenBank/DDBJ whole genome shotgun (WGS) entry which is preliminary data.</text>
</comment>
<accession>A0ACC2TE49</accession>
<proteinExistence type="predicted"/>
<keyword evidence="2" id="KW-1185">Reference proteome</keyword>
<dbReference type="Proteomes" id="UP001165960">
    <property type="component" value="Unassembled WGS sequence"/>
</dbReference>
<reference evidence="1" key="1">
    <citation type="submission" date="2022-04" db="EMBL/GenBank/DDBJ databases">
        <title>Genome of the entomopathogenic fungus Entomophthora muscae.</title>
        <authorList>
            <person name="Elya C."/>
            <person name="Lovett B.R."/>
            <person name="Lee E."/>
            <person name="Macias A.M."/>
            <person name="Hajek A.E."/>
            <person name="De Bivort B.L."/>
            <person name="Kasson M.T."/>
            <person name="De Fine Licht H.H."/>
            <person name="Stajich J.E."/>
        </authorList>
    </citation>
    <scope>NUCLEOTIDE SEQUENCE</scope>
    <source>
        <strain evidence="1">Berkeley</strain>
    </source>
</reference>